<gene>
    <name evidence="2" type="ORF">B0T10DRAFT_315880</name>
</gene>
<dbReference type="EMBL" id="JAGPYM010000009">
    <property type="protein sequence ID" value="KAH6890318.1"/>
    <property type="molecule type" value="Genomic_DNA"/>
</dbReference>
<evidence type="ECO:0000256" key="1">
    <source>
        <dbReference type="SAM" id="MobiDB-lite"/>
    </source>
</evidence>
<name>A0A9P8W4T4_9HYPO</name>
<feature type="compositionally biased region" description="Basic and acidic residues" evidence="1">
    <location>
        <begin position="174"/>
        <end position="224"/>
    </location>
</feature>
<accession>A0A9P8W4T4</accession>
<feature type="compositionally biased region" description="Basic and acidic residues" evidence="1">
    <location>
        <begin position="50"/>
        <end position="65"/>
    </location>
</feature>
<dbReference type="Proteomes" id="UP000777438">
    <property type="component" value="Unassembled WGS sequence"/>
</dbReference>
<feature type="compositionally biased region" description="Polar residues" evidence="1">
    <location>
        <begin position="94"/>
        <end position="150"/>
    </location>
</feature>
<organism evidence="2 3">
    <name type="scientific">Thelonectria olida</name>
    <dbReference type="NCBI Taxonomy" id="1576542"/>
    <lineage>
        <taxon>Eukaryota</taxon>
        <taxon>Fungi</taxon>
        <taxon>Dikarya</taxon>
        <taxon>Ascomycota</taxon>
        <taxon>Pezizomycotina</taxon>
        <taxon>Sordariomycetes</taxon>
        <taxon>Hypocreomycetidae</taxon>
        <taxon>Hypocreales</taxon>
        <taxon>Nectriaceae</taxon>
        <taxon>Thelonectria</taxon>
    </lineage>
</organism>
<evidence type="ECO:0000313" key="2">
    <source>
        <dbReference type="EMBL" id="KAH6890318.1"/>
    </source>
</evidence>
<feature type="compositionally biased region" description="Basic and acidic residues" evidence="1">
    <location>
        <begin position="298"/>
        <end position="329"/>
    </location>
</feature>
<dbReference type="AlphaFoldDB" id="A0A9P8W4T4"/>
<feature type="compositionally biased region" description="Basic and acidic residues" evidence="1">
    <location>
        <begin position="251"/>
        <end position="266"/>
    </location>
</feature>
<proteinExistence type="predicted"/>
<sequence>MESISQVAAAAAKAVWGEDTTHKEPVSGVQGDVSKGEPYDAGNLATPQQERVEENLEGRSNDESTKISALTQNTSSVPQKATRESEFLPLAPEENTSSSQYKQEKTSLPGSTENTSSFSRENESPPQSTGENTKFGSYETGSFEKTPQDTSKLRDDTTTTDFANKSSNLGEGLEGERFDSRPSEKLDSRPSEKLDSRPSEKLDSRSSEKLDSRPSEKLDSRSSENLESGSFTSHPEATAFGNDTSNSRRTHVPEPESLESKGKKNENEEESQGTGQEYVRSSGFAADGGDFDATKPGAGREADRLWEEKGNHPDEQGSHGGHGSKDKPSLGHRLKEKLHLGKE</sequence>
<reference evidence="2 3" key="1">
    <citation type="journal article" date="2021" name="Nat. Commun.">
        <title>Genetic determinants of endophytism in the Arabidopsis root mycobiome.</title>
        <authorList>
            <person name="Mesny F."/>
            <person name="Miyauchi S."/>
            <person name="Thiergart T."/>
            <person name="Pickel B."/>
            <person name="Atanasova L."/>
            <person name="Karlsson M."/>
            <person name="Huettel B."/>
            <person name="Barry K.W."/>
            <person name="Haridas S."/>
            <person name="Chen C."/>
            <person name="Bauer D."/>
            <person name="Andreopoulos W."/>
            <person name="Pangilinan J."/>
            <person name="LaButti K."/>
            <person name="Riley R."/>
            <person name="Lipzen A."/>
            <person name="Clum A."/>
            <person name="Drula E."/>
            <person name="Henrissat B."/>
            <person name="Kohler A."/>
            <person name="Grigoriev I.V."/>
            <person name="Martin F.M."/>
            <person name="Hacquard S."/>
        </authorList>
    </citation>
    <scope>NUCLEOTIDE SEQUENCE [LARGE SCALE GENOMIC DNA]</scope>
    <source>
        <strain evidence="2 3">MPI-CAGE-CH-0241</strain>
    </source>
</reference>
<keyword evidence="3" id="KW-1185">Reference proteome</keyword>
<feature type="compositionally biased region" description="Polar residues" evidence="1">
    <location>
        <begin position="225"/>
        <end position="247"/>
    </location>
</feature>
<feature type="compositionally biased region" description="Polar residues" evidence="1">
    <location>
        <begin position="159"/>
        <end position="169"/>
    </location>
</feature>
<feature type="compositionally biased region" description="Polar residues" evidence="1">
    <location>
        <begin position="66"/>
        <end position="79"/>
    </location>
</feature>
<dbReference type="OrthoDB" id="5388207at2759"/>
<evidence type="ECO:0000313" key="3">
    <source>
        <dbReference type="Proteomes" id="UP000777438"/>
    </source>
</evidence>
<comment type="caution">
    <text evidence="2">The sequence shown here is derived from an EMBL/GenBank/DDBJ whole genome shotgun (WGS) entry which is preliminary data.</text>
</comment>
<feature type="region of interest" description="Disordered" evidence="1">
    <location>
        <begin position="1"/>
        <end position="343"/>
    </location>
</feature>
<protein>
    <submittedName>
        <fullName evidence="2">Uncharacterized protein</fullName>
    </submittedName>
</protein>